<dbReference type="InterPro" id="IPR052915">
    <property type="entry name" value="RtcB-like"/>
</dbReference>
<name>A0ABR7ED59_9FIRM</name>
<evidence type="ECO:0000256" key="1">
    <source>
        <dbReference type="ARBA" id="ARBA00001936"/>
    </source>
</evidence>
<evidence type="ECO:0000256" key="7">
    <source>
        <dbReference type="ARBA" id="ARBA00023134"/>
    </source>
</evidence>
<dbReference type="PANTHER" id="PTHR43749">
    <property type="entry name" value="RNA-SPLICING LIGASE RTCB"/>
    <property type="match status" value="1"/>
</dbReference>
<dbReference type="EMBL" id="JACOON010000002">
    <property type="protein sequence ID" value="MBC5647686.1"/>
    <property type="molecule type" value="Genomic_DNA"/>
</dbReference>
<comment type="caution">
    <text evidence="10">The sequence shown here is derived from an EMBL/GenBank/DDBJ whole genome shotgun (WGS) entry which is preliminary data.</text>
</comment>
<accession>A0ABR7ED59</accession>
<evidence type="ECO:0000313" key="10">
    <source>
        <dbReference type="EMBL" id="MBC5647686.1"/>
    </source>
</evidence>
<evidence type="ECO:0000256" key="2">
    <source>
        <dbReference type="ARBA" id="ARBA00012726"/>
    </source>
</evidence>
<evidence type="ECO:0000256" key="8">
    <source>
        <dbReference type="ARBA" id="ARBA00023211"/>
    </source>
</evidence>
<proteinExistence type="predicted"/>
<reference evidence="10 11" key="1">
    <citation type="submission" date="2020-08" db="EMBL/GenBank/DDBJ databases">
        <title>Genome public.</title>
        <authorList>
            <person name="Liu C."/>
            <person name="Sun Q."/>
        </authorList>
    </citation>
    <scope>NUCLEOTIDE SEQUENCE [LARGE SCALE GENOMIC DNA]</scope>
    <source>
        <strain evidence="10 11">NSJ-35</strain>
    </source>
</reference>
<keyword evidence="4" id="KW-0479">Metal-binding</keyword>
<evidence type="ECO:0000256" key="3">
    <source>
        <dbReference type="ARBA" id="ARBA00022598"/>
    </source>
</evidence>
<keyword evidence="7" id="KW-0342">GTP-binding</keyword>
<keyword evidence="5" id="KW-0547">Nucleotide-binding</keyword>
<keyword evidence="3" id="KW-0436">Ligase</keyword>
<dbReference type="Gene3D" id="3.90.1860.10">
    <property type="entry name" value="tRNA-splicing ligase RtcB"/>
    <property type="match status" value="1"/>
</dbReference>
<sequence>MIRIKGLYNEAVVYARQHEESAEQELERLCGMPYSKNWKIRVMPDVHYCGISCVNGLTVRFDEEGGGIPYTLLGFDIGCGVHVVRLKEREIDLDALHRAVLRRIPCFPMQRAKPHPLAEALPWDRLRCRDAVSKEEVICKVGMLVTGGNHFIELDRGEDGALYLVVHAGCVSASKPITRYYCDRLGEAMGTPMAAASYEEREAVARTALTGRLLEEYLNDIGILAEIAAAARQIMLGDVCEEMGLTVEERFDTAHNTIDRENRILRKGAVSARKGERLYIPMNMRDGGFICVGKGNGEWNFSAPHGAGRLMWRKQARAMIAVEDYRREIRNVYVPDTGLDAVDEAPQAYKPMEEIAQAMRETVDIVEHIVPLYNFKRAF</sequence>
<keyword evidence="8" id="KW-0464">Manganese</keyword>
<gene>
    <name evidence="10" type="ORF">H8S18_05010</name>
</gene>
<dbReference type="InterPro" id="IPR001233">
    <property type="entry name" value="RtcB"/>
</dbReference>
<comment type="catalytic activity">
    <reaction evidence="9">
        <text>a 3'-end 3'-phospho-ribonucleotide-RNA + a 5'-end dephospho-ribonucleoside-RNA + GTP = a ribonucleotidyl-ribonucleotide-RNA + GMP + diphosphate</text>
        <dbReference type="Rhea" id="RHEA:68076"/>
        <dbReference type="Rhea" id="RHEA-COMP:10463"/>
        <dbReference type="Rhea" id="RHEA-COMP:13936"/>
        <dbReference type="Rhea" id="RHEA-COMP:17355"/>
        <dbReference type="ChEBI" id="CHEBI:33019"/>
        <dbReference type="ChEBI" id="CHEBI:37565"/>
        <dbReference type="ChEBI" id="CHEBI:58115"/>
        <dbReference type="ChEBI" id="CHEBI:83062"/>
        <dbReference type="ChEBI" id="CHEBI:138284"/>
        <dbReference type="ChEBI" id="CHEBI:173118"/>
        <dbReference type="EC" id="6.5.1.8"/>
    </reaction>
</comment>
<evidence type="ECO:0000256" key="9">
    <source>
        <dbReference type="ARBA" id="ARBA00047746"/>
    </source>
</evidence>
<keyword evidence="6" id="KW-0692">RNA repair</keyword>
<dbReference type="RefSeq" id="WP_186857205.1">
    <property type="nucleotide sequence ID" value="NZ_JACOON010000002.1"/>
</dbReference>
<comment type="cofactor">
    <cofactor evidence="1">
        <name>Mn(2+)</name>
        <dbReference type="ChEBI" id="CHEBI:29035"/>
    </cofactor>
</comment>
<evidence type="ECO:0000256" key="6">
    <source>
        <dbReference type="ARBA" id="ARBA00022800"/>
    </source>
</evidence>
<evidence type="ECO:0000313" key="11">
    <source>
        <dbReference type="Proteomes" id="UP000606889"/>
    </source>
</evidence>
<dbReference type="SUPFAM" id="SSF103365">
    <property type="entry name" value="Hypothetical protein PH1602"/>
    <property type="match status" value="1"/>
</dbReference>
<dbReference type="InterPro" id="IPR036025">
    <property type="entry name" value="RtcB-like_sf"/>
</dbReference>
<keyword evidence="11" id="KW-1185">Reference proteome</keyword>
<dbReference type="Pfam" id="PF01139">
    <property type="entry name" value="RtcB"/>
    <property type="match status" value="1"/>
</dbReference>
<dbReference type="EC" id="6.5.1.8" evidence="2"/>
<evidence type="ECO:0000256" key="4">
    <source>
        <dbReference type="ARBA" id="ARBA00022723"/>
    </source>
</evidence>
<organism evidence="10 11">
    <name type="scientific">Christensenella tenuis</name>
    <dbReference type="NCBI Taxonomy" id="2763033"/>
    <lineage>
        <taxon>Bacteria</taxon>
        <taxon>Bacillati</taxon>
        <taxon>Bacillota</taxon>
        <taxon>Clostridia</taxon>
        <taxon>Christensenellales</taxon>
        <taxon>Christensenellaceae</taxon>
        <taxon>Christensenella</taxon>
    </lineage>
</organism>
<dbReference type="PANTHER" id="PTHR43749:SF2">
    <property type="entry name" value="RNA-SPLICING LIGASE RTCB"/>
    <property type="match status" value="1"/>
</dbReference>
<dbReference type="Proteomes" id="UP000606889">
    <property type="component" value="Unassembled WGS sequence"/>
</dbReference>
<evidence type="ECO:0000256" key="5">
    <source>
        <dbReference type="ARBA" id="ARBA00022741"/>
    </source>
</evidence>
<protein>
    <recommendedName>
        <fullName evidence="2">3'-phosphate/5'-hydroxy nucleic acid ligase</fullName>
        <ecNumber evidence="2">6.5.1.8</ecNumber>
    </recommendedName>
</protein>